<keyword evidence="2" id="KW-1185">Reference proteome</keyword>
<comment type="caution">
    <text evidence="1">The sequence shown here is derived from an EMBL/GenBank/DDBJ whole genome shotgun (WGS) entry which is preliminary data.</text>
</comment>
<sequence length="72" mass="7775">MYGSGRIRDYSLYPRRRVTAVVCAAVPAAKLKQIDIQISPEIDDECTFGYLWVGGLGVHEGSTRSSARASGA</sequence>
<accession>A0ABP4JYQ6</accession>
<evidence type="ECO:0000313" key="1">
    <source>
        <dbReference type="EMBL" id="GAA1436475.1"/>
    </source>
</evidence>
<reference evidence="2" key="1">
    <citation type="journal article" date="2019" name="Int. J. Syst. Evol. Microbiol.">
        <title>The Global Catalogue of Microorganisms (GCM) 10K type strain sequencing project: providing services to taxonomists for standard genome sequencing and annotation.</title>
        <authorList>
            <consortium name="The Broad Institute Genomics Platform"/>
            <consortium name="The Broad Institute Genome Sequencing Center for Infectious Disease"/>
            <person name="Wu L."/>
            <person name="Ma J."/>
        </authorList>
    </citation>
    <scope>NUCLEOTIDE SEQUENCE [LARGE SCALE GENOMIC DNA]</scope>
    <source>
        <strain evidence="2">JCM 11756</strain>
    </source>
</reference>
<name>A0ABP4JYQ6_9ACTN</name>
<protein>
    <submittedName>
        <fullName evidence="1">Uncharacterized protein</fullName>
    </submittedName>
</protein>
<dbReference type="Proteomes" id="UP001500973">
    <property type="component" value="Unassembled WGS sequence"/>
</dbReference>
<dbReference type="EMBL" id="BAAAIZ010000156">
    <property type="protein sequence ID" value="GAA1436475.1"/>
    <property type="molecule type" value="Genomic_DNA"/>
</dbReference>
<proteinExistence type="predicted"/>
<gene>
    <name evidence="1" type="ORF">GCM10009601_63790</name>
</gene>
<organism evidence="1 2">
    <name type="scientific">Streptomyces thermospinosisporus</name>
    <dbReference type="NCBI Taxonomy" id="161482"/>
    <lineage>
        <taxon>Bacteria</taxon>
        <taxon>Bacillati</taxon>
        <taxon>Actinomycetota</taxon>
        <taxon>Actinomycetes</taxon>
        <taxon>Kitasatosporales</taxon>
        <taxon>Streptomycetaceae</taxon>
        <taxon>Streptomyces</taxon>
    </lineage>
</organism>
<evidence type="ECO:0000313" key="2">
    <source>
        <dbReference type="Proteomes" id="UP001500973"/>
    </source>
</evidence>